<name>A0A956N9T8_UNCEI</name>
<reference evidence="8" key="2">
    <citation type="journal article" date="2021" name="Microbiome">
        <title>Successional dynamics and alternative stable states in a saline activated sludge microbial community over 9 years.</title>
        <authorList>
            <person name="Wang Y."/>
            <person name="Ye J."/>
            <person name="Ju F."/>
            <person name="Liu L."/>
            <person name="Boyd J.A."/>
            <person name="Deng Y."/>
            <person name="Parks D.H."/>
            <person name="Jiang X."/>
            <person name="Yin X."/>
            <person name="Woodcroft B.J."/>
            <person name="Tyson G.W."/>
            <person name="Hugenholtz P."/>
            <person name="Polz M.F."/>
            <person name="Zhang T."/>
        </authorList>
    </citation>
    <scope>NUCLEOTIDE SEQUENCE</scope>
    <source>
        <strain evidence="8">HKST-UBA02</strain>
    </source>
</reference>
<evidence type="ECO:0000256" key="5">
    <source>
        <dbReference type="ARBA" id="ARBA00023136"/>
    </source>
</evidence>
<protein>
    <submittedName>
        <fullName evidence="8">DMT family transporter</fullName>
    </submittedName>
</protein>
<feature type="domain" description="EamA" evidence="7">
    <location>
        <begin position="139"/>
        <end position="284"/>
    </location>
</feature>
<gene>
    <name evidence="8" type="ORF">KDA27_05425</name>
</gene>
<evidence type="ECO:0000256" key="1">
    <source>
        <dbReference type="ARBA" id="ARBA00004651"/>
    </source>
</evidence>
<evidence type="ECO:0000313" key="8">
    <source>
        <dbReference type="EMBL" id="MCA9755222.1"/>
    </source>
</evidence>
<accession>A0A956N9T8</accession>
<dbReference type="Proteomes" id="UP000739538">
    <property type="component" value="Unassembled WGS sequence"/>
</dbReference>
<dbReference type="GO" id="GO:0005886">
    <property type="term" value="C:plasma membrane"/>
    <property type="evidence" value="ECO:0007669"/>
    <property type="project" value="UniProtKB-SubCell"/>
</dbReference>
<proteinExistence type="predicted"/>
<feature type="transmembrane region" description="Helical" evidence="6">
    <location>
        <begin position="89"/>
        <end position="106"/>
    </location>
</feature>
<sequence length="297" mass="31267">MPTLALLLVALIWGTTFVAVKTALAEIEPFHFLSLRFTIAALASLPLVRAEAGFRRALLLGVPLGLALAGGFGAQTLGLTTTTPARSGFITGLNVLLIPLWGAWILRRRPGWIPTGGLFVATAGMWCLAQPGAGGWAAGDSWTVLCAVFFGLHVVLLSKYGTISSSGAFLFSQLATTAVVGWIGHWVFEVSGAPSPAESSIGHTANLWTSVAVWRALLLTGVLASLVTTWLQMRYQPRTTPVRVAIIFATEPLFAALFSVLLWSERLGTIGWIGGGLILAGMAIAELDSTRAPAASS</sequence>
<keyword evidence="2" id="KW-1003">Cell membrane</keyword>
<dbReference type="InterPro" id="IPR051258">
    <property type="entry name" value="Diverse_Substrate_Transporter"/>
</dbReference>
<dbReference type="PANTHER" id="PTHR42920:SF5">
    <property type="entry name" value="EAMA DOMAIN-CONTAINING PROTEIN"/>
    <property type="match status" value="1"/>
</dbReference>
<dbReference type="InterPro" id="IPR000620">
    <property type="entry name" value="EamA_dom"/>
</dbReference>
<dbReference type="Pfam" id="PF00892">
    <property type="entry name" value="EamA"/>
    <property type="match status" value="2"/>
</dbReference>
<feature type="transmembrane region" description="Helical" evidence="6">
    <location>
        <begin position="168"/>
        <end position="188"/>
    </location>
</feature>
<feature type="transmembrane region" description="Helical" evidence="6">
    <location>
        <begin position="142"/>
        <end position="161"/>
    </location>
</feature>
<feature type="transmembrane region" description="Helical" evidence="6">
    <location>
        <begin position="57"/>
        <end position="77"/>
    </location>
</feature>
<feature type="transmembrane region" description="Helical" evidence="6">
    <location>
        <begin position="243"/>
        <end position="263"/>
    </location>
</feature>
<organism evidence="8 9">
    <name type="scientific">Eiseniibacteriota bacterium</name>
    <dbReference type="NCBI Taxonomy" id="2212470"/>
    <lineage>
        <taxon>Bacteria</taxon>
        <taxon>Candidatus Eiseniibacteriota</taxon>
    </lineage>
</organism>
<evidence type="ECO:0000256" key="3">
    <source>
        <dbReference type="ARBA" id="ARBA00022692"/>
    </source>
</evidence>
<reference evidence="8" key="1">
    <citation type="submission" date="2020-04" db="EMBL/GenBank/DDBJ databases">
        <authorList>
            <person name="Zhang T."/>
        </authorList>
    </citation>
    <scope>NUCLEOTIDE SEQUENCE</scope>
    <source>
        <strain evidence="8">HKST-UBA02</strain>
    </source>
</reference>
<dbReference type="EMBL" id="JAGQHS010000018">
    <property type="protein sequence ID" value="MCA9755222.1"/>
    <property type="molecule type" value="Genomic_DNA"/>
</dbReference>
<feature type="transmembrane region" description="Helical" evidence="6">
    <location>
        <begin position="29"/>
        <end position="48"/>
    </location>
</feature>
<keyword evidence="3 6" id="KW-0812">Transmembrane</keyword>
<feature type="transmembrane region" description="Helical" evidence="6">
    <location>
        <begin position="208"/>
        <end position="231"/>
    </location>
</feature>
<comment type="caution">
    <text evidence="8">The sequence shown here is derived from an EMBL/GenBank/DDBJ whole genome shotgun (WGS) entry which is preliminary data.</text>
</comment>
<evidence type="ECO:0000256" key="6">
    <source>
        <dbReference type="SAM" id="Phobius"/>
    </source>
</evidence>
<dbReference type="SUPFAM" id="SSF103481">
    <property type="entry name" value="Multidrug resistance efflux transporter EmrE"/>
    <property type="match status" value="2"/>
</dbReference>
<evidence type="ECO:0000256" key="4">
    <source>
        <dbReference type="ARBA" id="ARBA00022989"/>
    </source>
</evidence>
<dbReference type="InterPro" id="IPR037185">
    <property type="entry name" value="EmrE-like"/>
</dbReference>
<dbReference type="PANTHER" id="PTHR42920">
    <property type="entry name" value="OS03G0707200 PROTEIN-RELATED"/>
    <property type="match status" value="1"/>
</dbReference>
<evidence type="ECO:0000259" key="7">
    <source>
        <dbReference type="Pfam" id="PF00892"/>
    </source>
</evidence>
<evidence type="ECO:0000313" key="9">
    <source>
        <dbReference type="Proteomes" id="UP000739538"/>
    </source>
</evidence>
<keyword evidence="5 6" id="KW-0472">Membrane</keyword>
<feature type="transmembrane region" description="Helical" evidence="6">
    <location>
        <begin position="118"/>
        <end position="136"/>
    </location>
</feature>
<dbReference type="AlphaFoldDB" id="A0A956N9T8"/>
<comment type="subcellular location">
    <subcellularLocation>
        <location evidence="1">Cell membrane</location>
        <topology evidence="1">Multi-pass membrane protein</topology>
    </subcellularLocation>
</comment>
<feature type="transmembrane region" description="Helical" evidence="6">
    <location>
        <begin position="269"/>
        <end position="287"/>
    </location>
</feature>
<evidence type="ECO:0000256" key="2">
    <source>
        <dbReference type="ARBA" id="ARBA00022475"/>
    </source>
</evidence>
<keyword evidence="4 6" id="KW-1133">Transmembrane helix</keyword>
<feature type="domain" description="EamA" evidence="7">
    <location>
        <begin position="4"/>
        <end position="128"/>
    </location>
</feature>